<protein>
    <submittedName>
        <fullName evidence="3">Glycine/D-amino acid oxidase-like deaminating enzyme</fullName>
    </submittedName>
</protein>
<accession>V6RZ75</accession>
<comment type="caution">
    <text evidence="3">The sequence shown here is derived from an EMBL/GenBank/DDBJ whole genome shotgun (WGS) entry which is preliminary data.</text>
</comment>
<dbReference type="Proteomes" id="UP000319848">
    <property type="component" value="Unassembled WGS sequence"/>
</dbReference>
<dbReference type="STRING" id="1341154.FCR2A7T_16320"/>
<feature type="domain" description="FAD dependent oxidoreductase" evidence="2">
    <location>
        <begin position="12"/>
        <end position="334"/>
    </location>
</feature>
<dbReference type="GO" id="GO:0016491">
    <property type="term" value="F:oxidoreductase activity"/>
    <property type="evidence" value="ECO:0007669"/>
    <property type="project" value="UniProtKB-KW"/>
</dbReference>
<dbReference type="EMBL" id="VLKQ01000002">
    <property type="protein sequence ID" value="TWI14646.1"/>
    <property type="molecule type" value="Genomic_DNA"/>
</dbReference>
<dbReference type="PANTHER" id="PTHR13847:SF289">
    <property type="entry name" value="GLYCINE OXIDASE"/>
    <property type="match status" value="1"/>
</dbReference>
<dbReference type="InterPro" id="IPR006076">
    <property type="entry name" value="FAD-dep_OxRdtase"/>
</dbReference>
<sequence>MVGVFYFCTMIDYLIVGSGLAGICFAETAMRNGKTFLLIDDFSVSSSKVAGGLYNPVILKRFSLVWKAAEQLEYGLQFYESIEKKLGVNFVHPLPVYRKFVSVEEQNNWFTASDKPKLSPFLSLEIVTKKYNGIDSPFGFGEIFRTGYLDMNVFLDSCNHFFSTQKLLLNETFDYSLIESNQEYVQYKDIQAKHLIFAEGFSMHKNPYFNDLPLDGTKGELLIIKAPKMDLDVIINSNLFILPLGNDLYKIGATYNWSDKTSTPTPEGKAELLIRLMELLTCDFEVVEHLAGVRPTVNDRRPLVGVHAGHKNLYVLNGLGTRGVMLGPWLAKSLFEFIEQQVPLDDQINIQRFYKKRGAL</sequence>
<dbReference type="Gene3D" id="3.30.9.10">
    <property type="entry name" value="D-Amino Acid Oxidase, subunit A, domain 2"/>
    <property type="match status" value="1"/>
</dbReference>
<keyword evidence="4" id="KW-1185">Reference proteome</keyword>
<dbReference type="Gene3D" id="3.50.50.60">
    <property type="entry name" value="FAD/NAD(P)-binding domain"/>
    <property type="match status" value="1"/>
</dbReference>
<gene>
    <name evidence="3" type="ORF">IP98_00613</name>
</gene>
<dbReference type="PANTHER" id="PTHR13847">
    <property type="entry name" value="SARCOSINE DEHYDROGENASE-RELATED"/>
    <property type="match status" value="1"/>
</dbReference>
<evidence type="ECO:0000259" key="2">
    <source>
        <dbReference type="Pfam" id="PF01266"/>
    </source>
</evidence>
<dbReference type="SUPFAM" id="SSF54373">
    <property type="entry name" value="FAD-linked reductases, C-terminal domain"/>
    <property type="match status" value="1"/>
</dbReference>
<reference evidence="3 4" key="1">
    <citation type="journal article" date="2015" name="Stand. Genomic Sci.">
        <title>Genomic Encyclopedia of Bacterial and Archaeal Type Strains, Phase III: the genomes of soil and plant-associated and newly described type strains.</title>
        <authorList>
            <person name="Whitman W.B."/>
            <person name="Woyke T."/>
            <person name="Klenk H.P."/>
            <person name="Zhou Y."/>
            <person name="Lilburn T.G."/>
            <person name="Beck B.J."/>
            <person name="De Vos P."/>
            <person name="Vandamme P."/>
            <person name="Eisen J.A."/>
            <person name="Garrity G."/>
            <person name="Hugenholtz P."/>
            <person name="Kyrpides N.C."/>
        </authorList>
    </citation>
    <scope>NUCLEOTIDE SEQUENCE [LARGE SCALE GENOMIC DNA]</scope>
    <source>
        <strain evidence="3 4">CGMCC 1.7270</strain>
    </source>
</reference>
<evidence type="ECO:0000256" key="1">
    <source>
        <dbReference type="ARBA" id="ARBA00023002"/>
    </source>
</evidence>
<organism evidence="3 4">
    <name type="scientific">Flavobacterium cauense R2A-7</name>
    <dbReference type="NCBI Taxonomy" id="1341154"/>
    <lineage>
        <taxon>Bacteria</taxon>
        <taxon>Pseudomonadati</taxon>
        <taxon>Bacteroidota</taxon>
        <taxon>Flavobacteriia</taxon>
        <taxon>Flavobacteriales</taxon>
        <taxon>Flavobacteriaceae</taxon>
        <taxon>Flavobacterium</taxon>
    </lineage>
</organism>
<evidence type="ECO:0000313" key="3">
    <source>
        <dbReference type="EMBL" id="TWI14646.1"/>
    </source>
</evidence>
<dbReference type="Pfam" id="PF01266">
    <property type="entry name" value="DAO"/>
    <property type="match status" value="1"/>
</dbReference>
<dbReference type="AlphaFoldDB" id="V6RZ75"/>
<proteinExistence type="predicted"/>
<name>V6RZ75_9FLAO</name>
<evidence type="ECO:0000313" key="4">
    <source>
        <dbReference type="Proteomes" id="UP000319848"/>
    </source>
</evidence>
<dbReference type="GO" id="GO:0005737">
    <property type="term" value="C:cytoplasm"/>
    <property type="evidence" value="ECO:0007669"/>
    <property type="project" value="TreeGrafter"/>
</dbReference>
<dbReference type="SUPFAM" id="SSF51971">
    <property type="entry name" value="Nucleotide-binding domain"/>
    <property type="match status" value="1"/>
</dbReference>
<keyword evidence="1" id="KW-0560">Oxidoreductase</keyword>
<dbReference type="InterPro" id="IPR036188">
    <property type="entry name" value="FAD/NAD-bd_sf"/>
</dbReference>